<name>A0ABX7P2V4_9BACT</name>
<proteinExistence type="inferred from homology"/>
<accession>A0ABX7P2V4</accession>
<comment type="similarity">
    <text evidence="1 5 6">Belongs to the peptidase S8 family.</text>
</comment>
<dbReference type="Gene3D" id="3.40.50.200">
    <property type="entry name" value="Peptidase S8/S53 domain"/>
    <property type="match status" value="1"/>
</dbReference>
<evidence type="ECO:0000256" key="2">
    <source>
        <dbReference type="ARBA" id="ARBA00022670"/>
    </source>
</evidence>
<evidence type="ECO:0000259" key="9">
    <source>
        <dbReference type="Pfam" id="PF05922"/>
    </source>
</evidence>
<dbReference type="PRINTS" id="PR00723">
    <property type="entry name" value="SUBTILISIN"/>
</dbReference>
<keyword evidence="2 5" id="KW-0645">Protease</keyword>
<keyword evidence="7" id="KW-0732">Signal</keyword>
<protein>
    <submittedName>
        <fullName evidence="10">S8 family serine peptidase</fullName>
    </submittedName>
</protein>
<dbReference type="InterPro" id="IPR034193">
    <property type="entry name" value="PCSK9_ProteinaseK-like"/>
</dbReference>
<gene>
    <name evidence="10" type="ORF">JY651_07520</name>
</gene>
<evidence type="ECO:0000256" key="1">
    <source>
        <dbReference type="ARBA" id="ARBA00011073"/>
    </source>
</evidence>
<feature type="active site" description="Charge relay system" evidence="5">
    <location>
        <position position="332"/>
    </location>
</feature>
<dbReference type="InterPro" id="IPR036852">
    <property type="entry name" value="Peptidase_S8/S53_dom_sf"/>
</dbReference>
<evidence type="ECO:0000256" key="6">
    <source>
        <dbReference type="RuleBase" id="RU003355"/>
    </source>
</evidence>
<dbReference type="InterPro" id="IPR010259">
    <property type="entry name" value="S8pro/Inhibitor_I9"/>
</dbReference>
<feature type="domain" description="Peptidase S8/S53" evidence="8">
    <location>
        <begin position="141"/>
        <end position="368"/>
    </location>
</feature>
<dbReference type="InterPro" id="IPR050131">
    <property type="entry name" value="Peptidase_S8_subtilisin-like"/>
</dbReference>
<evidence type="ECO:0000259" key="8">
    <source>
        <dbReference type="Pfam" id="PF00082"/>
    </source>
</evidence>
<feature type="active site" description="Charge relay system" evidence="5">
    <location>
        <position position="147"/>
    </location>
</feature>
<dbReference type="Pfam" id="PF17957">
    <property type="entry name" value="Big_7"/>
    <property type="match status" value="1"/>
</dbReference>
<feature type="active site" description="Charge relay system" evidence="5">
    <location>
        <position position="180"/>
    </location>
</feature>
<dbReference type="Pfam" id="PF05922">
    <property type="entry name" value="Inhibitor_I9"/>
    <property type="match status" value="1"/>
</dbReference>
<dbReference type="SUPFAM" id="SSF54897">
    <property type="entry name" value="Protease propeptides/inhibitors"/>
    <property type="match status" value="1"/>
</dbReference>
<dbReference type="RefSeq" id="WP_206726343.1">
    <property type="nucleotide sequence ID" value="NZ_CP071090.1"/>
</dbReference>
<evidence type="ECO:0000313" key="11">
    <source>
        <dbReference type="Proteomes" id="UP000662747"/>
    </source>
</evidence>
<feature type="signal peptide" evidence="7">
    <location>
        <begin position="1"/>
        <end position="19"/>
    </location>
</feature>
<dbReference type="SUPFAM" id="SSF52743">
    <property type="entry name" value="Subtilisin-like"/>
    <property type="match status" value="1"/>
</dbReference>
<dbReference type="InterPro" id="IPR013783">
    <property type="entry name" value="Ig-like_fold"/>
</dbReference>
<dbReference type="InterPro" id="IPR037045">
    <property type="entry name" value="S8pro/Inhibitor_I9_sf"/>
</dbReference>
<feature type="chain" id="PRO_5045462716" evidence="7">
    <location>
        <begin position="20"/>
        <end position="660"/>
    </location>
</feature>
<evidence type="ECO:0000256" key="3">
    <source>
        <dbReference type="ARBA" id="ARBA00022801"/>
    </source>
</evidence>
<organism evidence="10 11">
    <name type="scientific">Pyxidicoccus parkwayensis</name>
    <dbReference type="NCBI Taxonomy" id="2813578"/>
    <lineage>
        <taxon>Bacteria</taxon>
        <taxon>Pseudomonadati</taxon>
        <taxon>Myxococcota</taxon>
        <taxon>Myxococcia</taxon>
        <taxon>Myxococcales</taxon>
        <taxon>Cystobacterineae</taxon>
        <taxon>Myxococcaceae</taxon>
        <taxon>Pyxidicoccus</taxon>
    </lineage>
</organism>
<evidence type="ECO:0000256" key="4">
    <source>
        <dbReference type="ARBA" id="ARBA00022825"/>
    </source>
</evidence>
<dbReference type="Gene3D" id="2.60.40.10">
    <property type="entry name" value="Immunoglobulins"/>
    <property type="match status" value="1"/>
</dbReference>
<reference evidence="10 11" key="1">
    <citation type="submission" date="2021-02" db="EMBL/GenBank/DDBJ databases">
        <title>De Novo genome assembly of isolated myxobacteria.</title>
        <authorList>
            <person name="Stevens D.C."/>
        </authorList>
    </citation>
    <scope>NUCLEOTIDE SEQUENCE [LARGE SCALE GENOMIC DNA]</scope>
    <source>
        <strain evidence="11">SCPEA02</strain>
    </source>
</reference>
<dbReference type="PANTHER" id="PTHR43806">
    <property type="entry name" value="PEPTIDASE S8"/>
    <property type="match status" value="1"/>
</dbReference>
<dbReference type="InterPro" id="IPR023827">
    <property type="entry name" value="Peptidase_S8_Asp-AS"/>
</dbReference>
<dbReference type="InterPro" id="IPR000209">
    <property type="entry name" value="Peptidase_S8/S53_dom"/>
</dbReference>
<dbReference type="PROSITE" id="PS51892">
    <property type="entry name" value="SUBTILASE"/>
    <property type="match status" value="1"/>
</dbReference>
<sequence length="660" mass="69482">MRKHLLKFLCATLSGLALGGCADAVKPAEARRVPGRYIVMLRPGPRVQAASVRQQVLDLARKHDARVARAYEHVLHGFVADLDDARVEALRADPSVALVEQDAFVRLRSIEAGTTWGLDRIDQEDLPLDGTYRSTLTGAGVHAYVIDTGIRHTHAEFQGRLGEGFDAVDPDGTAEDCDGHGTHVAGTLGGATFGVARGVTLHPVRVFNCDGEGTVSGVIAGLDWVAAHHVAPSVVNLSLGFEPSEALDQAVRDVIASGVTAVVAAGNDNADACNESPARTAEAITVGATRDTDERAGFSNYGRCVDLFAPGQDITSAWISDDTATEVLEGTSMASPHVAGAAALYLETHPSATPEQVASALIGSATPGRLSFTGRGSPNLLLHTGVSPATGDTRPPWVKLLVVGDKTRLRDTVHLFAAALDDTAIHRVDFMVNGELRASDTSAPFELAWDTTRELNGPTVLEVRAYDTAFNVRRDGPVSVVVRNAGIADPDPVLLAPRCSAVGPSCDTGLLVNGSGDMGPELHAPNTIGASCPDGDYGSYLVTSSLEALRIATTDGRPLAPGRQVTVTASVWAGYPFWEALDLFHAPDANHPAWTHLARLMPSEYGAQELSAALTLPEGSVQAIRGVYGPRRDVASCAPGGYTDHDDLVFTVGRRVPGPR</sequence>
<feature type="domain" description="Inhibitor I9" evidence="9">
    <location>
        <begin position="37"/>
        <end position="107"/>
    </location>
</feature>
<evidence type="ECO:0000313" key="10">
    <source>
        <dbReference type="EMBL" id="QSQ24782.1"/>
    </source>
</evidence>
<dbReference type="Gene3D" id="3.30.70.80">
    <property type="entry name" value="Peptidase S8 propeptide/proteinase inhibitor I9"/>
    <property type="match status" value="1"/>
</dbReference>
<dbReference type="PROSITE" id="PS00138">
    <property type="entry name" value="SUBTILASE_SER"/>
    <property type="match status" value="1"/>
</dbReference>
<keyword evidence="3 5" id="KW-0378">Hydrolase</keyword>
<keyword evidence="4 5" id="KW-0720">Serine protease</keyword>
<dbReference type="InterPro" id="IPR023828">
    <property type="entry name" value="Peptidase_S8_Ser-AS"/>
</dbReference>
<keyword evidence="11" id="KW-1185">Reference proteome</keyword>
<dbReference type="InterPro" id="IPR015500">
    <property type="entry name" value="Peptidase_S8_subtilisin-rel"/>
</dbReference>
<dbReference type="PANTHER" id="PTHR43806:SF11">
    <property type="entry name" value="CEREVISIN-RELATED"/>
    <property type="match status" value="1"/>
</dbReference>
<dbReference type="EMBL" id="CP071090">
    <property type="protein sequence ID" value="QSQ24782.1"/>
    <property type="molecule type" value="Genomic_DNA"/>
</dbReference>
<evidence type="ECO:0000256" key="5">
    <source>
        <dbReference type="PROSITE-ProRule" id="PRU01240"/>
    </source>
</evidence>
<dbReference type="InterPro" id="IPR022398">
    <property type="entry name" value="Peptidase_S8_His-AS"/>
</dbReference>
<dbReference type="CDD" id="cd04077">
    <property type="entry name" value="Peptidases_S8_PCSK9_ProteinaseK_like"/>
    <property type="match status" value="1"/>
</dbReference>
<dbReference type="Proteomes" id="UP000662747">
    <property type="component" value="Chromosome"/>
</dbReference>
<dbReference type="PROSITE" id="PS00137">
    <property type="entry name" value="SUBTILASE_HIS"/>
    <property type="match status" value="1"/>
</dbReference>
<dbReference type="PROSITE" id="PS51257">
    <property type="entry name" value="PROKAR_LIPOPROTEIN"/>
    <property type="match status" value="1"/>
</dbReference>
<dbReference type="PROSITE" id="PS00136">
    <property type="entry name" value="SUBTILASE_ASP"/>
    <property type="match status" value="1"/>
</dbReference>
<dbReference type="Pfam" id="PF00082">
    <property type="entry name" value="Peptidase_S8"/>
    <property type="match status" value="1"/>
</dbReference>
<evidence type="ECO:0000256" key="7">
    <source>
        <dbReference type="SAM" id="SignalP"/>
    </source>
</evidence>